<gene>
    <name evidence="1" type="ORF">ABT39_MTgene3467</name>
</gene>
<evidence type="ECO:0000313" key="1">
    <source>
        <dbReference type="EMBL" id="KUM45294.1"/>
    </source>
</evidence>
<sequence length="79" mass="8937">MVNEYPVMGDLSSRRLVVSPSLPSRLGVTRLSFIIWWKLGMDFGVWGMGATYQLTLGTKSSYLPWPHLPASIISRLIHF</sequence>
<reference evidence="1" key="1">
    <citation type="journal article" date="2015" name="Genome Biol. Evol.">
        <title>Organellar Genomes of White Spruce (Picea glauca): Assembly and Annotation.</title>
        <authorList>
            <person name="Jackman S.D."/>
            <person name="Warren R.L."/>
            <person name="Gibb E.A."/>
            <person name="Vandervalk B.P."/>
            <person name="Mohamadi H."/>
            <person name="Chu J."/>
            <person name="Raymond A."/>
            <person name="Pleasance S."/>
            <person name="Coope R."/>
            <person name="Wildung M.R."/>
            <person name="Ritland C.E."/>
            <person name="Bousquet J."/>
            <person name="Jones S.J."/>
            <person name="Bohlmann J."/>
            <person name="Birol I."/>
        </authorList>
    </citation>
    <scope>NUCLEOTIDE SEQUENCE [LARGE SCALE GENOMIC DNA]</scope>
    <source>
        <tissue evidence="1">Flushing bud</tissue>
    </source>
</reference>
<proteinExistence type="predicted"/>
<dbReference type="AlphaFoldDB" id="A0A101LTZ6"/>
<name>A0A101LTZ6_PICGL</name>
<accession>A0A101LTZ6</accession>
<protein>
    <submittedName>
        <fullName evidence="1">Uncharacterized protein</fullName>
    </submittedName>
</protein>
<geneLocation type="mitochondrion" evidence="1"/>
<dbReference type="EMBL" id="LKAM01000021">
    <property type="protein sequence ID" value="KUM45294.1"/>
    <property type="molecule type" value="Genomic_DNA"/>
</dbReference>
<organism evidence="1">
    <name type="scientific">Picea glauca</name>
    <name type="common">White spruce</name>
    <name type="synonym">Pinus glauca</name>
    <dbReference type="NCBI Taxonomy" id="3330"/>
    <lineage>
        <taxon>Eukaryota</taxon>
        <taxon>Viridiplantae</taxon>
        <taxon>Streptophyta</taxon>
        <taxon>Embryophyta</taxon>
        <taxon>Tracheophyta</taxon>
        <taxon>Spermatophyta</taxon>
        <taxon>Pinopsida</taxon>
        <taxon>Pinidae</taxon>
        <taxon>Conifers I</taxon>
        <taxon>Pinales</taxon>
        <taxon>Pinaceae</taxon>
        <taxon>Picea</taxon>
    </lineage>
</organism>
<comment type="caution">
    <text evidence="1">The sequence shown here is derived from an EMBL/GenBank/DDBJ whole genome shotgun (WGS) entry which is preliminary data.</text>
</comment>
<keyword evidence="1" id="KW-0496">Mitochondrion</keyword>